<feature type="domain" description="EAL" evidence="2">
    <location>
        <begin position="664"/>
        <end position="918"/>
    </location>
</feature>
<dbReference type="Pfam" id="PF00563">
    <property type="entry name" value="EAL"/>
    <property type="match status" value="1"/>
</dbReference>
<dbReference type="Pfam" id="PF00990">
    <property type="entry name" value="GGDEF"/>
    <property type="match status" value="1"/>
</dbReference>
<evidence type="ECO:0000259" key="3">
    <source>
        <dbReference type="PROSITE" id="PS50885"/>
    </source>
</evidence>
<feature type="domain" description="HAMP" evidence="3">
    <location>
        <begin position="286"/>
        <end position="338"/>
    </location>
</feature>
<proteinExistence type="predicted"/>
<dbReference type="Gene3D" id="1.10.8.500">
    <property type="entry name" value="HAMP domain in histidine kinase"/>
    <property type="match status" value="1"/>
</dbReference>
<dbReference type="InterPro" id="IPR029787">
    <property type="entry name" value="Nucleotide_cyclase"/>
</dbReference>
<dbReference type="PANTHER" id="PTHR33121:SF70">
    <property type="entry name" value="SIGNALING PROTEIN YKOW"/>
    <property type="match status" value="1"/>
</dbReference>
<comment type="caution">
    <text evidence="5">The sequence shown here is derived from an EMBL/GenBank/DDBJ whole genome shotgun (WGS) entry which is preliminary data.</text>
</comment>
<feature type="transmembrane region" description="Helical" evidence="1">
    <location>
        <begin position="12"/>
        <end position="35"/>
    </location>
</feature>
<dbReference type="SUPFAM" id="SSF55073">
    <property type="entry name" value="Nucleotide cyclase"/>
    <property type="match status" value="1"/>
</dbReference>
<dbReference type="Gene3D" id="3.30.70.270">
    <property type="match status" value="1"/>
</dbReference>
<dbReference type="PROSITE" id="PS50883">
    <property type="entry name" value="EAL"/>
    <property type="match status" value="1"/>
</dbReference>
<dbReference type="SMART" id="SM00304">
    <property type="entry name" value="HAMP"/>
    <property type="match status" value="1"/>
</dbReference>
<dbReference type="InterPro" id="IPR050706">
    <property type="entry name" value="Cyclic-di-GMP_PDE-like"/>
</dbReference>
<feature type="domain" description="GGDEF" evidence="4">
    <location>
        <begin position="523"/>
        <end position="655"/>
    </location>
</feature>
<reference evidence="5 6" key="1">
    <citation type="submission" date="2018-02" db="EMBL/GenBank/DDBJ databases">
        <title>novel marine gammaproteobacteria from coastal saline agro ecosystem.</title>
        <authorList>
            <person name="Krishnan R."/>
            <person name="Ramesh Kumar N."/>
        </authorList>
    </citation>
    <scope>NUCLEOTIDE SEQUENCE [LARGE SCALE GENOMIC DNA]</scope>
    <source>
        <strain evidence="5 6">228</strain>
    </source>
</reference>
<dbReference type="GO" id="GO:0071111">
    <property type="term" value="F:cyclic-guanylate-specific phosphodiesterase activity"/>
    <property type="evidence" value="ECO:0007669"/>
    <property type="project" value="InterPro"/>
</dbReference>
<dbReference type="Gene3D" id="3.20.20.450">
    <property type="entry name" value="EAL domain"/>
    <property type="match status" value="1"/>
</dbReference>
<dbReference type="InterPro" id="IPR029016">
    <property type="entry name" value="GAF-like_dom_sf"/>
</dbReference>
<dbReference type="PROSITE" id="PS50885">
    <property type="entry name" value="HAMP"/>
    <property type="match status" value="1"/>
</dbReference>
<organism evidence="5 6">
    <name type="scientific">Proteobacteria bacterium 228</name>
    <dbReference type="NCBI Taxonomy" id="2083153"/>
    <lineage>
        <taxon>Bacteria</taxon>
        <taxon>Pseudomonadati</taxon>
        <taxon>Pseudomonadota</taxon>
    </lineage>
</organism>
<sequence length="920" mass="103174">MIERRSLNSRIARRVFILFVCSALLPIGITAWMSYRQVSNLITEERQIYLRDLSKSYGLALFERLQDAEVTLRDSAYLAESAHSLLTSIEKPKLERMFDSVLILQGNSFSTLFGQPPAVLQHLRPTESDGSQLSVLPDEEDKPRVILSVPIALESGTAYALGIVKNSYVLPDTAIPENTDICVLDSRKNKISCYDNGLFTSVKDVKSQLNMSTQRNFTWQDQDHEYIASFWDLFLDHQFKSRPWTIVASQRKDRALATLQRFRTLYIPLLGLSLLSILLFSVRTIRRSLKPINNLIVGARHISAGELRHRIDIDSHDEFSELAVAFNDMAKVLNSHREQETSQTEIDQLILTGNAEARIARAILQGLNNVYPYQRASIYFEATRTLHSRPATLTLESLPLEPSVFIAASHKSSTPVPIEDILSEPAVVSMYGAGHCAYMPLITQGKLLGGLIIQTENTPSEPVHQAALDAFINRSTIALSALAREKQLTYQATYDLLTQIPNRTLLKKCVQDAIEAYQSQHGLVCAMLFIDIDRFKQVNDVHGHHVGDLLLKQISQRLQSVTPEQATLARYGGDEFILFIPDTSVSQAEQEARAILKSTEAEFHLGSVNTFVSASVGISFYPTHAHNYDELLQRADTAMYYAKAAGRNRLYMYNEDMTKAGKQRADLEYFLRSQVKSHHIEVFYQAKVCASTGQLEGFEALMRCKHPDFGYISPALLIPIAEETGLIHRLGLQVMRDAMNQCLQWREEGKPVSSLAVNISPVQLFSTGFIGQLHSVLSETGFNPEHLELEITESILINQLASVCSLLEEIRALGVRISLDDFGTGYSSLSYFGKLPIDVLKIDRSFVIPLETEQKQVEIIRCIIDLAHTFDIKVVAEGVETEGQLKMLQQLGCDEIQGFYFSRPLPGEEAGQLAPVFDLP</sequence>
<dbReference type="SMART" id="SM00052">
    <property type="entry name" value="EAL"/>
    <property type="match status" value="1"/>
</dbReference>
<name>A0A2S5KPC4_9PROT</name>
<dbReference type="InterPro" id="IPR043128">
    <property type="entry name" value="Rev_trsase/Diguanyl_cyclase"/>
</dbReference>
<evidence type="ECO:0000313" key="5">
    <source>
        <dbReference type="EMBL" id="PPC76485.1"/>
    </source>
</evidence>
<keyword evidence="1" id="KW-0472">Membrane</keyword>
<evidence type="ECO:0000259" key="4">
    <source>
        <dbReference type="PROSITE" id="PS50887"/>
    </source>
</evidence>
<dbReference type="InterPro" id="IPR003660">
    <property type="entry name" value="HAMP_dom"/>
</dbReference>
<dbReference type="SUPFAM" id="SSF158472">
    <property type="entry name" value="HAMP domain-like"/>
    <property type="match status" value="1"/>
</dbReference>
<dbReference type="InterPro" id="IPR000160">
    <property type="entry name" value="GGDEF_dom"/>
</dbReference>
<protein>
    <submittedName>
        <fullName evidence="5">Uncharacterized protein</fullName>
    </submittedName>
</protein>
<dbReference type="AlphaFoldDB" id="A0A2S5KPC4"/>
<dbReference type="CDD" id="cd06225">
    <property type="entry name" value="HAMP"/>
    <property type="match status" value="1"/>
</dbReference>
<evidence type="ECO:0000259" key="2">
    <source>
        <dbReference type="PROSITE" id="PS50883"/>
    </source>
</evidence>
<dbReference type="CDD" id="cd01948">
    <property type="entry name" value="EAL"/>
    <property type="match status" value="1"/>
</dbReference>
<dbReference type="CDD" id="cd01949">
    <property type="entry name" value="GGDEF"/>
    <property type="match status" value="1"/>
</dbReference>
<dbReference type="PROSITE" id="PS50887">
    <property type="entry name" value="GGDEF"/>
    <property type="match status" value="1"/>
</dbReference>
<dbReference type="SUPFAM" id="SSF141868">
    <property type="entry name" value="EAL domain-like"/>
    <property type="match status" value="1"/>
</dbReference>
<dbReference type="PANTHER" id="PTHR33121">
    <property type="entry name" value="CYCLIC DI-GMP PHOSPHODIESTERASE PDEF"/>
    <property type="match status" value="1"/>
</dbReference>
<dbReference type="InterPro" id="IPR035919">
    <property type="entry name" value="EAL_sf"/>
</dbReference>
<dbReference type="GO" id="GO:0007165">
    <property type="term" value="P:signal transduction"/>
    <property type="evidence" value="ECO:0007669"/>
    <property type="project" value="InterPro"/>
</dbReference>
<keyword evidence="1" id="KW-1133">Transmembrane helix</keyword>
<accession>A0A2S5KPC4</accession>
<dbReference type="SMART" id="SM00267">
    <property type="entry name" value="GGDEF"/>
    <property type="match status" value="1"/>
</dbReference>
<evidence type="ECO:0000256" key="1">
    <source>
        <dbReference type="SAM" id="Phobius"/>
    </source>
</evidence>
<dbReference type="NCBIfam" id="TIGR00254">
    <property type="entry name" value="GGDEF"/>
    <property type="match status" value="1"/>
</dbReference>
<dbReference type="InterPro" id="IPR001633">
    <property type="entry name" value="EAL_dom"/>
</dbReference>
<dbReference type="Gene3D" id="3.30.450.40">
    <property type="match status" value="1"/>
</dbReference>
<dbReference type="Proteomes" id="UP000238196">
    <property type="component" value="Unassembled WGS sequence"/>
</dbReference>
<dbReference type="GO" id="GO:0016020">
    <property type="term" value="C:membrane"/>
    <property type="evidence" value="ECO:0007669"/>
    <property type="project" value="InterPro"/>
</dbReference>
<dbReference type="OrthoDB" id="5293040at2"/>
<dbReference type="Pfam" id="PF00672">
    <property type="entry name" value="HAMP"/>
    <property type="match status" value="1"/>
</dbReference>
<evidence type="ECO:0000313" key="6">
    <source>
        <dbReference type="Proteomes" id="UP000238196"/>
    </source>
</evidence>
<gene>
    <name evidence="5" type="ORF">C4K68_15205</name>
</gene>
<keyword evidence="1" id="KW-0812">Transmembrane</keyword>
<dbReference type="EMBL" id="PRLP01000051">
    <property type="protein sequence ID" value="PPC76485.1"/>
    <property type="molecule type" value="Genomic_DNA"/>
</dbReference>
<dbReference type="FunFam" id="3.30.70.270:FF:000001">
    <property type="entry name" value="Diguanylate cyclase domain protein"/>
    <property type="match status" value="1"/>
</dbReference>